<dbReference type="Gene3D" id="1.20.1250.20">
    <property type="entry name" value="MFS general substrate transporter like domains"/>
    <property type="match status" value="1"/>
</dbReference>
<dbReference type="InterPro" id="IPR036259">
    <property type="entry name" value="MFS_trans_sf"/>
</dbReference>
<feature type="transmembrane region" description="Helical" evidence="6">
    <location>
        <begin position="279"/>
        <end position="297"/>
    </location>
</feature>
<dbReference type="Proteomes" id="UP000286746">
    <property type="component" value="Unassembled WGS sequence"/>
</dbReference>
<feature type="transmembrane region" description="Helical" evidence="6">
    <location>
        <begin position="83"/>
        <end position="104"/>
    </location>
</feature>
<sequence length="438" mass="45621">MSSAPQSHRGIMAQPAFRRFWAARTLSLVGDYAFRIAFATHLITVTGSASVLAAATAALLVPSLLFYLVGGAVGDRTKARRRVLVVCDVARVVVLLLIAAATYWTTSALLLVALSLLIGIADGFFMPVSFSYMLEITSRDKLVSANSALSVSMQFGLIGGPLIGGLLVGFIGAPATFAFDALTFLLSGILLMVRPKDVVGARPVTTGEAADEPRQPMGEQLRRFGKDIVEALHYVRGVPWLLIFLGVGALVNAVFAGVLDVPIPLIMSPEGTSQAQSLGVFYALEGVGALIGAVILMRLTVKRLGTSMFAMLLMMAAALTAVGFFGGGIPALALALLYGIGLHVFNSLYPSLLQDRVPENLTSRVGSLSFLGFDGLIPLGTLLMGPLVVSLDARGAAVVAGAAAVLLSLAALLAPSIRGLKAEPPADVPAAEPDLAPR</sequence>
<feature type="transmembrane region" description="Helical" evidence="6">
    <location>
        <begin position="365"/>
        <end position="389"/>
    </location>
</feature>
<feature type="transmembrane region" description="Helical" evidence="6">
    <location>
        <begin position="309"/>
        <end position="329"/>
    </location>
</feature>
<dbReference type="GO" id="GO:0005886">
    <property type="term" value="C:plasma membrane"/>
    <property type="evidence" value="ECO:0007669"/>
    <property type="project" value="UniProtKB-SubCell"/>
</dbReference>
<comment type="subcellular location">
    <subcellularLocation>
        <location evidence="1">Cell membrane</location>
        <topology evidence="1">Multi-pass membrane protein</topology>
    </subcellularLocation>
</comment>
<dbReference type="PROSITE" id="PS50850">
    <property type="entry name" value="MFS"/>
    <property type="match status" value="1"/>
</dbReference>
<dbReference type="PANTHER" id="PTHR23513">
    <property type="entry name" value="INTEGRAL MEMBRANE EFFLUX PROTEIN-RELATED"/>
    <property type="match status" value="1"/>
</dbReference>
<proteinExistence type="predicted"/>
<feature type="transmembrane region" description="Helical" evidence="6">
    <location>
        <begin position="110"/>
        <end position="134"/>
    </location>
</feature>
<dbReference type="InterPro" id="IPR011701">
    <property type="entry name" value="MFS"/>
</dbReference>
<dbReference type="CDD" id="cd06173">
    <property type="entry name" value="MFS_MefA_like"/>
    <property type="match status" value="1"/>
</dbReference>
<dbReference type="SUPFAM" id="SSF103473">
    <property type="entry name" value="MFS general substrate transporter"/>
    <property type="match status" value="1"/>
</dbReference>
<keyword evidence="4 6" id="KW-1133">Transmembrane helix</keyword>
<keyword evidence="9" id="KW-1185">Reference proteome</keyword>
<dbReference type="InterPro" id="IPR020846">
    <property type="entry name" value="MFS_dom"/>
</dbReference>
<feature type="transmembrane region" description="Helical" evidence="6">
    <location>
        <begin position="335"/>
        <end position="353"/>
    </location>
</feature>
<feature type="transmembrane region" description="Helical" evidence="6">
    <location>
        <begin position="177"/>
        <end position="193"/>
    </location>
</feature>
<feature type="transmembrane region" description="Helical" evidence="6">
    <location>
        <begin position="146"/>
        <end position="171"/>
    </location>
</feature>
<evidence type="ECO:0000256" key="5">
    <source>
        <dbReference type="ARBA" id="ARBA00023136"/>
    </source>
</evidence>
<feature type="transmembrane region" description="Helical" evidence="6">
    <location>
        <begin position="395"/>
        <end position="414"/>
    </location>
</feature>
<dbReference type="Pfam" id="PF07690">
    <property type="entry name" value="MFS_1"/>
    <property type="match status" value="1"/>
</dbReference>
<feature type="transmembrane region" description="Helical" evidence="6">
    <location>
        <begin position="240"/>
        <end position="259"/>
    </location>
</feature>
<feature type="domain" description="Major facilitator superfamily (MFS) profile" evidence="7">
    <location>
        <begin position="1"/>
        <end position="418"/>
    </location>
</feature>
<dbReference type="AlphaFoldDB" id="A0A401WFL3"/>
<reference evidence="8 9" key="1">
    <citation type="submission" date="2018-11" db="EMBL/GenBank/DDBJ databases">
        <title>Whole genome sequence of Streptomyces paromomycinus NBRC 15454(T).</title>
        <authorList>
            <person name="Komaki H."/>
            <person name="Tamura T."/>
        </authorList>
    </citation>
    <scope>NUCLEOTIDE SEQUENCE [LARGE SCALE GENOMIC DNA]</scope>
    <source>
        <strain evidence="8 9">NBRC 15454</strain>
    </source>
</reference>
<feature type="transmembrane region" description="Helical" evidence="6">
    <location>
        <begin position="21"/>
        <end position="43"/>
    </location>
</feature>
<dbReference type="RefSeq" id="WP_125058093.1">
    <property type="nucleotide sequence ID" value="NZ_BHZD01000001.1"/>
</dbReference>
<dbReference type="PANTHER" id="PTHR23513:SF11">
    <property type="entry name" value="STAPHYLOFERRIN A TRANSPORTER"/>
    <property type="match status" value="1"/>
</dbReference>
<evidence type="ECO:0000256" key="3">
    <source>
        <dbReference type="ARBA" id="ARBA00022692"/>
    </source>
</evidence>
<protein>
    <submittedName>
        <fullName evidence="8">MFS transporter</fullName>
    </submittedName>
</protein>
<accession>A0A401WFL3</accession>
<gene>
    <name evidence="8" type="ORF">GKJPGBOP_07913</name>
</gene>
<dbReference type="GO" id="GO:0022857">
    <property type="term" value="F:transmembrane transporter activity"/>
    <property type="evidence" value="ECO:0007669"/>
    <property type="project" value="InterPro"/>
</dbReference>
<evidence type="ECO:0000313" key="8">
    <source>
        <dbReference type="EMBL" id="GCD48117.1"/>
    </source>
</evidence>
<organism evidence="8 9">
    <name type="scientific">Streptomyces paromomycinus</name>
    <name type="common">Streptomyces rimosus subsp. paromomycinus</name>
    <dbReference type="NCBI Taxonomy" id="92743"/>
    <lineage>
        <taxon>Bacteria</taxon>
        <taxon>Bacillati</taxon>
        <taxon>Actinomycetota</taxon>
        <taxon>Actinomycetes</taxon>
        <taxon>Kitasatosporales</taxon>
        <taxon>Streptomycetaceae</taxon>
        <taxon>Streptomyces</taxon>
    </lineage>
</organism>
<keyword evidence="2" id="KW-1003">Cell membrane</keyword>
<name>A0A401WFL3_STREY</name>
<keyword evidence="3 6" id="KW-0812">Transmembrane</keyword>
<dbReference type="EMBL" id="BHZD01000001">
    <property type="protein sequence ID" value="GCD48117.1"/>
    <property type="molecule type" value="Genomic_DNA"/>
</dbReference>
<evidence type="ECO:0000256" key="6">
    <source>
        <dbReference type="SAM" id="Phobius"/>
    </source>
</evidence>
<evidence type="ECO:0000256" key="2">
    <source>
        <dbReference type="ARBA" id="ARBA00022475"/>
    </source>
</evidence>
<evidence type="ECO:0000256" key="4">
    <source>
        <dbReference type="ARBA" id="ARBA00022989"/>
    </source>
</evidence>
<keyword evidence="5 6" id="KW-0472">Membrane</keyword>
<feature type="transmembrane region" description="Helical" evidence="6">
    <location>
        <begin position="49"/>
        <end position="71"/>
    </location>
</feature>
<evidence type="ECO:0000256" key="1">
    <source>
        <dbReference type="ARBA" id="ARBA00004651"/>
    </source>
</evidence>
<evidence type="ECO:0000313" key="9">
    <source>
        <dbReference type="Proteomes" id="UP000286746"/>
    </source>
</evidence>
<comment type="caution">
    <text evidence="8">The sequence shown here is derived from an EMBL/GenBank/DDBJ whole genome shotgun (WGS) entry which is preliminary data.</text>
</comment>
<evidence type="ECO:0000259" key="7">
    <source>
        <dbReference type="PROSITE" id="PS50850"/>
    </source>
</evidence>